<dbReference type="PANTHER" id="PTHR38682:SF1">
    <property type="entry name" value="V-TYPE ATP SYNTHASE SUBUNIT C"/>
    <property type="match status" value="1"/>
</dbReference>
<dbReference type="PANTHER" id="PTHR38682">
    <property type="entry name" value="V-TYPE ATP SYNTHASE SUBUNIT C"/>
    <property type="match status" value="1"/>
</dbReference>
<dbReference type="InterPro" id="IPR036079">
    <property type="entry name" value="ATPase_csu/dsu_sf"/>
</dbReference>
<evidence type="ECO:0000256" key="2">
    <source>
        <dbReference type="ARBA" id="ARBA00022448"/>
    </source>
</evidence>
<evidence type="ECO:0000313" key="4">
    <source>
        <dbReference type="EMBL" id="MCZ0726204.1"/>
    </source>
</evidence>
<dbReference type="EMBL" id="JAPRFR010000003">
    <property type="protein sequence ID" value="MCZ0726204.1"/>
    <property type="molecule type" value="Genomic_DNA"/>
</dbReference>
<evidence type="ECO:0000256" key="3">
    <source>
        <dbReference type="ARBA" id="ARBA00023065"/>
    </source>
</evidence>
<evidence type="ECO:0000313" key="5">
    <source>
        <dbReference type="Proteomes" id="UP001146670"/>
    </source>
</evidence>
<dbReference type="InterPro" id="IPR035067">
    <property type="entry name" value="V-type_ATPase_csu/dsu"/>
</dbReference>
<dbReference type="RefSeq" id="WP_268752535.1">
    <property type="nucleotide sequence ID" value="NZ_JAPRFQ010000003.1"/>
</dbReference>
<comment type="similarity">
    <text evidence="1">Belongs to the V-ATPase V0D/AC39 subunit family.</text>
</comment>
<dbReference type="Gene3D" id="1.20.1690.10">
    <property type="entry name" value="V-type ATP synthase subunit C domain"/>
    <property type="match status" value="2"/>
</dbReference>
<dbReference type="AlphaFoldDB" id="A0A9X3FQV2"/>
<keyword evidence="5" id="KW-1185">Reference proteome</keyword>
<keyword evidence="2" id="KW-0813">Transport</keyword>
<dbReference type="InterPro" id="IPR050873">
    <property type="entry name" value="V-ATPase_V0D/AC39_subunit"/>
</dbReference>
<proteinExistence type="inferred from homology"/>
<dbReference type="InterPro" id="IPR044911">
    <property type="entry name" value="V-type_ATPase_csu/dsu_dom_3"/>
</dbReference>
<gene>
    <name evidence="4" type="ORF">OW157_06470</name>
</gene>
<organism evidence="4 5">
    <name type="scientific">Aerococcus kribbianus</name>
    <dbReference type="NCBI Taxonomy" id="2999064"/>
    <lineage>
        <taxon>Bacteria</taxon>
        <taxon>Bacillati</taxon>
        <taxon>Bacillota</taxon>
        <taxon>Bacilli</taxon>
        <taxon>Lactobacillales</taxon>
        <taxon>Aerococcaceae</taxon>
        <taxon>Aerococcus</taxon>
    </lineage>
</organism>
<dbReference type="GO" id="GO:0046961">
    <property type="term" value="F:proton-transporting ATPase activity, rotational mechanism"/>
    <property type="evidence" value="ECO:0007669"/>
    <property type="project" value="InterPro"/>
</dbReference>
<dbReference type="Pfam" id="PF01992">
    <property type="entry name" value="vATP-synt_AC39"/>
    <property type="match status" value="1"/>
</dbReference>
<dbReference type="InterPro" id="IPR002843">
    <property type="entry name" value="ATPase_V0-cplx_csu/dsu"/>
</dbReference>
<dbReference type="Proteomes" id="UP001146670">
    <property type="component" value="Unassembled WGS sequence"/>
</dbReference>
<comment type="caution">
    <text evidence="4">The sequence shown here is derived from an EMBL/GenBank/DDBJ whole genome shotgun (WGS) entry which is preliminary data.</text>
</comment>
<protein>
    <submittedName>
        <fullName evidence="4">V-type ATPase subunit</fullName>
    </submittedName>
</protein>
<keyword evidence="3" id="KW-0406">Ion transport</keyword>
<dbReference type="Gene3D" id="1.10.132.50">
    <property type="entry name" value="ATP synthase (C/AC39) subunit, domain 3"/>
    <property type="match status" value="1"/>
</dbReference>
<sequence length="333" mass="37765">MQDVAYGAINTTVRVRETTFLTKADYEAMLRADSLADAIAVLRKTDYHVPDDILESKDFEAFLNQSLKANYRELYAGVPDAEVIDILALRYDYHNLKVLFKAWYADKEFDDMLLDFGHYSVDSLRHAIKTDEGRDMDSVMHKAISDVKTYYEDYEDLNGISILLDNAYLNHIGSIKERIDSPEVETYIEAIIDLENLSTIIRAMKQGRSQGFLKVITSDQGTVKQEELLPLADRHDFDGIISLYAHQAYGDALEDYVGQGDAVDVVALDATIAEIKAQMMKNANLAAFGPLPSLAYLYFKENEISNIRLILTAKDYGLPKEKIEERMRPIYGL</sequence>
<dbReference type="SUPFAM" id="SSF103486">
    <property type="entry name" value="V-type ATP synthase subunit C"/>
    <property type="match status" value="1"/>
</dbReference>
<name>A0A9X3FQV2_9LACT</name>
<evidence type="ECO:0000256" key="1">
    <source>
        <dbReference type="ARBA" id="ARBA00006709"/>
    </source>
</evidence>
<accession>A0A9X3FQV2</accession>
<reference evidence="4" key="1">
    <citation type="submission" date="2022-12" db="EMBL/GenBank/DDBJ databases">
        <title>Description and comparative metabolic analysis of Aerococcus sp. nov., isolated from the feces of a pig.</title>
        <authorList>
            <person name="Chang Y.-H."/>
        </authorList>
    </citation>
    <scope>NUCLEOTIDE SEQUENCE</scope>
    <source>
        <strain evidence="4">YH-aer222</strain>
    </source>
</reference>